<name>A0A832G6A1_9BACT</name>
<organism evidence="1">
    <name type="scientific">Ignavibacterium album</name>
    <dbReference type="NCBI Taxonomy" id="591197"/>
    <lineage>
        <taxon>Bacteria</taxon>
        <taxon>Pseudomonadati</taxon>
        <taxon>Ignavibacteriota</taxon>
        <taxon>Ignavibacteria</taxon>
        <taxon>Ignavibacteriales</taxon>
        <taxon>Ignavibacteriaceae</taxon>
        <taxon>Ignavibacterium</taxon>
    </lineage>
</organism>
<reference evidence="1" key="1">
    <citation type="journal article" date="2020" name="mSystems">
        <title>Genome- and Community-Level Interaction Insights into Carbon Utilization and Element Cycling Functions of Hydrothermarchaeota in Hydrothermal Sediment.</title>
        <authorList>
            <person name="Zhou Z."/>
            <person name="Liu Y."/>
            <person name="Xu W."/>
            <person name="Pan J."/>
            <person name="Luo Z.H."/>
            <person name="Li M."/>
        </authorList>
    </citation>
    <scope>NUCLEOTIDE SEQUENCE [LARGE SCALE GENOMIC DNA]</scope>
    <source>
        <strain evidence="1">SpSt-500</strain>
    </source>
</reference>
<sequence>MTHFDKLSVTHFDKLSVTHFDKLNVKEEEKLKFQKVDHRIFRSSLTFLIILLFNSLLSAQHQWFPSELNVQPFTANILEPKAGFLFNISDNKIRLDIGTSQDILHIKNNETIISFGADLFTFTRLRSESDFHFPVETIDYLFGLNASYKKMYCDNELGFRFRFSHISAHLVDGQFDKTTNQWRDGRLPHVYSREFIEFFPFIRFNDLRFYAGLTYIFHSSPKEIKKGIFQFGGDFFVTKLRTDWFTPFIAYDFKLSGKEKYVGNNFINFGMKFGEFNKKGFSIYYSYISGKSIHGEYFDLNESYSSIGFNLDL</sequence>
<dbReference type="InterPro" id="IPR009599">
    <property type="entry name" value="DUF1207"/>
</dbReference>
<gene>
    <name evidence="1" type="ORF">ENS56_01880</name>
</gene>
<dbReference type="EMBL" id="DSVI01000004">
    <property type="protein sequence ID" value="HGT46765.1"/>
    <property type="molecule type" value="Genomic_DNA"/>
</dbReference>
<evidence type="ECO:0000313" key="1">
    <source>
        <dbReference type="EMBL" id="HGT46765.1"/>
    </source>
</evidence>
<accession>A0A832G6A1</accession>
<proteinExistence type="predicted"/>
<comment type="caution">
    <text evidence="1">The sequence shown here is derived from an EMBL/GenBank/DDBJ whole genome shotgun (WGS) entry which is preliminary data.</text>
</comment>
<dbReference type="AlphaFoldDB" id="A0A832G6A1"/>
<protein>
    <submittedName>
        <fullName evidence="1">DUF1207 domain-containing protein</fullName>
    </submittedName>
</protein>
<dbReference type="Pfam" id="PF06727">
    <property type="entry name" value="DUF1207"/>
    <property type="match status" value="1"/>
</dbReference>